<keyword evidence="3" id="KW-1185">Reference proteome</keyword>
<dbReference type="SUPFAM" id="SSF160904">
    <property type="entry name" value="Jann2411-like"/>
    <property type="match status" value="1"/>
</dbReference>
<proteinExistence type="predicted"/>
<organism evidence="2 3">
    <name type="scientific">Dokdonella soli</name>
    <dbReference type="NCBI Taxonomy" id="529810"/>
    <lineage>
        <taxon>Bacteria</taxon>
        <taxon>Pseudomonadati</taxon>
        <taxon>Pseudomonadota</taxon>
        <taxon>Gammaproteobacteria</taxon>
        <taxon>Lysobacterales</taxon>
        <taxon>Rhodanobacteraceae</taxon>
        <taxon>Dokdonella</taxon>
    </lineage>
</organism>
<feature type="domain" description="Zinc finger CGNR" evidence="1">
    <location>
        <begin position="157"/>
        <end position="201"/>
    </location>
</feature>
<dbReference type="InterPro" id="IPR023286">
    <property type="entry name" value="ABATE_dom_sf"/>
</dbReference>
<dbReference type="Pfam" id="PF07336">
    <property type="entry name" value="ABATE"/>
    <property type="match status" value="1"/>
</dbReference>
<reference evidence="2 3" key="1">
    <citation type="journal article" date="2019" name="Int. J. Syst. Evol. Microbiol.">
        <title>The Global Catalogue of Microorganisms (GCM) 10K type strain sequencing project: providing services to taxonomists for standard genome sequencing and annotation.</title>
        <authorList>
            <consortium name="The Broad Institute Genomics Platform"/>
            <consortium name="The Broad Institute Genome Sequencing Center for Infectious Disease"/>
            <person name="Wu L."/>
            <person name="Ma J."/>
        </authorList>
    </citation>
    <scope>NUCLEOTIDE SEQUENCE [LARGE SCALE GENOMIC DNA]</scope>
    <source>
        <strain evidence="2 3">JCM 15421</strain>
    </source>
</reference>
<evidence type="ECO:0000313" key="2">
    <source>
        <dbReference type="EMBL" id="GAA0717573.1"/>
    </source>
</evidence>
<protein>
    <recommendedName>
        <fullName evidence="1">Zinc finger CGNR domain-containing protein</fullName>
    </recommendedName>
</protein>
<dbReference type="RefSeq" id="WP_343791541.1">
    <property type="nucleotide sequence ID" value="NZ_BAAAEU010000015.1"/>
</dbReference>
<dbReference type="Proteomes" id="UP001501523">
    <property type="component" value="Unassembled WGS sequence"/>
</dbReference>
<dbReference type="EMBL" id="BAAAEU010000015">
    <property type="protein sequence ID" value="GAA0717573.1"/>
    <property type="molecule type" value="Genomic_DNA"/>
</dbReference>
<evidence type="ECO:0000259" key="1">
    <source>
        <dbReference type="Pfam" id="PF11706"/>
    </source>
</evidence>
<sequence>MNVDIDAIERVGGRLCLDFVNTRASHFASDAQDYLHDYIDLVRWMRGCEGGLGADQARRLTAAARAHPRRAAAVFAQARDLRDLLYRVLNAAARGDAPTLTDVDILDRELAQALAQRRLVPGPSWRWSWADSDALALPLWQALESAGELLVSDDLARLKQCPAPDGCGWLFYDVSKNSTRRWCSMRMCGNGAKARRFQSRQRDRAG</sequence>
<dbReference type="PANTHER" id="PTHR35525">
    <property type="entry name" value="BLL6575 PROTEIN"/>
    <property type="match status" value="1"/>
</dbReference>
<dbReference type="Pfam" id="PF11706">
    <property type="entry name" value="zf-CGNR"/>
    <property type="match status" value="1"/>
</dbReference>
<accession>A0ABN1IMM4</accession>
<dbReference type="PANTHER" id="PTHR35525:SF3">
    <property type="entry name" value="BLL6575 PROTEIN"/>
    <property type="match status" value="1"/>
</dbReference>
<gene>
    <name evidence="2" type="ORF">GCM10009105_24700</name>
</gene>
<dbReference type="Gene3D" id="1.10.3300.10">
    <property type="entry name" value="Jann2411-like domain"/>
    <property type="match status" value="1"/>
</dbReference>
<comment type="caution">
    <text evidence="2">The sequence shown here is derived from an EMBL/GenBank/DDBJ whole genome shotgun (WGS) entry which is preliminary data.</text>
</comment>
<evidence type="ECO:0000313" key="3">
    <source>
        <dbReference type="Proteomes" id="UP001501523"/>
    </source>
</evidence>
<dbReference type="InterPro" id="IPR021005">
    <property type="entry name" value="Znf_CGNR"/>
</dbReference>
<name>A0ABN1IMM4_9GAMM</name>
<dbReference type="InterPro" id="IPR010852">
    <property type="entry name" value="ABATE"/>
</dbReference>